<evidence type="ECO:0000313" key="5">
    <source>
        <dbReference type="Proteomes" id="UP001155586"/>
    </source>
</evidence>
<dbReference type="InterPro" id="IPR001638">
    <property type="entry name" value="Solute-binding_3/MltF_N"/>
</dbReference>
<dbReference type="PANTHER" id="PTHR35936">
    <property type="entry name" value="MEMBRANE-BOUND LYTIC MUREIN TRANSGLYCOSYLASE F"/>
    <property type="match status" value="1"/>
</dbReference>
<organism evidence="4 5">
    <name type="scientific">Vibrio paucivorans</name>
    <dbReference type="NCBI Taxonomy" id="2829489"/>
    <lineage>
        <taxon>Bacteria</taxon>
        <taxon>Pseudomonadati</taxon>
        <taxon>Pseudomonadota</taxon>
        <taxon>Gammaproteobacteria</taxon>
        <taxon>Vibrionales</taxon>
        <taxon>Vibrionaceae</taxon>
        <taxon>Vibrio</taxon>
    </lineage>
</organism>
<dbReference type="EMBL" id="JAKRRX010000044">
    <property type="protein sequence ID" value="MCW8334046.1"/>
    <property type="molecule type" value="Genomic_DNA"/>
</dbReference>
<comment type="similarity">
    <text evidence="1">Belongs to the bacterial solute-binding protein 3 family.</text>
</comment>
<gene>
    <name evidence="4" type="ORF">MD483_09450</name>
</gene>
<dbReference type="AlphaFoldDB" id="A0A9X3HRM1"/>
<proteinExistence type="inferred from homology"/>
<evidence type="ECO:0000313" key="4">
    <source>
        <dbReference type="EMBL" id="MCW8334046.1"/>
    </source>
</evidence>
<dbReference type="PANTHER" id="PTHR35936:SF25">
    <property type="entry name" value="ABC TRANSPORTER SUBSTRATE-BINDING PROTEIN"/>
    <property type="match status" value="1"/>
</dbReference>
<dbReference type="RefSeq" id="WP_265687454.1">
    <property type="nucleotide sequence ID" value="NZ_JAKRRX010000044.1"/>
</dbReference>
<keyword evidence="5" id="KW-1185">Reference proteome</keyword>
<evidence type="ECO:0000259" key="3">
    <source>
        <dbReference type="Pfam" id="PF00497"/>
    </source>
</evidence>
<accession>A0A9X3HRM1</accession>
<evidence type="ECO:0000256" key="1">
    <source>
        <dbReference type="ARBA" id="ARBA00010333"/>
    </source>
</evidence>
<dbReference type="Proteomes" id="UP001155586">
    <property type="component" value="Unassembled WGS sequence"/>
</dbReference>
<evidence type="ECO:0000256" key="2">
    <source>
        <dbReference type="ARBA" id="ARBA00022729"/>
    </source>
</evidence>
<dbReference type="SUPFAM" id="SSF53850">
    <property type="entry name" value="Periplasmic binding protein-like II"/>
    <property type="match status" value="1"/>
</dbReference>
<protein>
    <submittedName>
        <fullName evidence="4">Transporter substrate-binding domain-containing protein</fullName>
    </submittedName>
</protein>
<sequence>MIIYSDDGYPPFSYSVKGKAAGIYPDIVREVANAMPEFEVTIKPIPWRRGLMLLENGQGFALLPPYSFPKKRPYIAPYSQPILAEAVVVYCHQQVSEKLSKPLDWPSSFEGLRIGINSGYGLGGKAFWKMVQDGKIKIREAKDTKANLLMLEARRNDCYLHVDLSVKWVMKQIIVQGELNNASWLVAAMEVDSQQGYLGYTAIAENYPYKQAFIERFNQVLLKQQQNGVVEKIVGTYLN</sequence>
<feature type="domain" description="Solute-binding protein family 3/N-terminal" evidence="3">
    <location>
        <begin position="2"/>
        <end position="238"/>
    </location>
</feature>
<dbReference type="Gene3D" id="3.40.190.10">
    <property type="entry name" value="Periplasmic binding protein-like II"/>
    <property type="match status" value="2"/>
</dbReference>
<comment type="caution">
    <text evidence="4">The sequence shown here is derived from an EMBL/GenBank/DDBJ whole genome shotgun (WGS) entry which is preliminary data.</text>
</comment>
<name>A0A9X3HRM1_9VIBR</name>
<reference evidence="4" key="1">
    <citation type="submission" date="2022-02" db="EMBL/GenBank/DDBJ databases">
        <title>Vibrio sp. nov., a new bacterium isolated from Bohai sea, China.</title>
        <authorList>
            <person name="Yuan Y."/>
        </authorList>
    </citation>
    <scope>NUCLEOTIDE SEQUENCE</scope>
    <source>
        <strain evidence="4">DBSS07</strain>
    </source>
</reference>
<dbReference type="Pfam" id="PF00497">
    <property type="entry name" value="SBP_bac_3"/>
    <property type="match status" value="1"/>
</dbReference>
<keyword evidence="2" id="KW-0732">Signal</keyword>